<dbReference type="Proteomes" id="UP000054007">
    <property type="component" value="Unassembled WGS sequence"/>
</dbReference>
<evidence type="ECO:0000313" key="1">
    <source>
        <dbReference type="EMBL" id="KIY68586.1"/>
    </source>
</evidence>
<gene>
    <name evidence="1" type="ORF">CYLTODRAFT_489607</name>
</gene>
<protein>
    <recommendedName>
        <fullName evidence="3">F-box domain-containing protein</fullName>
    </recommendedName>
</protein>
<sequence length="370" mass="41961">MDIVDHQQRTLAQLYSGLPDDVKLEIIDWTIVLLHKSLLSQVHHPQFTGTAAAAMFNNYLWAFGARLVRRAVLHRIYIDDTQHMASFLRKVVDTRQVATSVVEITLDGETMSLDWRAFANARKCMLNLQLLSLDDLVVSRQYVKSVTCGLKSLRMRRCQMTTRTLSYALRGVGSFEARWNVFTGPVDNIEGEFAFNKLVLASKSDNERDVYRRALCLVKAVTILDVDSMDEGWILGSDWSTVINFRCIDGPPAKWISHQALETLDVTLTTSQLTYLVPFLRGGSRATLHLSIDIVFGCRADNLEGMWQALDECQSQEVEVCFHIRDRTPDEDRVESLARTVDSIAASNIVGGVRLCRRAHIQVRRWNPTT</sequence>
<evidence type="ECO:0000313" key="2">
    <source>
        <dbReference type="Proteomes" id="UP000054007"/>
    </source>
</evidence>
<proteinExistence type="predicted"/>
<keyword evidence="2" id="KW-1185">Reference proteome</keyword>
<accession>A0A0D7BG25</accession>
<dbReference type="AlphaFoldDB" id="A0A0D7BG25"/>
<evidence type="ECO:0008006" key="3">
    <source>
        <dbReference type="Google" id="ProtNLM"/>
    </source>
</evidence>
<organism evidence="1 2">
    <name type="scientific">Cylindrobasidium torrendii FP15055 ss-10</name>
    <dbReference type="NCBI Taxonomy" id="1314674"/>
    <lineage>
        <taxon>Eukaryota</taxon>
        <taxon>Fungi</taxon>
        <taxon>Dikarya</taxon>
        <taxon>Basidiomycota</taxon>
        <taxon>Agaricomycotina</taxon>
        <taxon>Agaricomycetes</taxon>
        <taxon>Agaricomycetidae</taxon>
        <taxon>Agaricales</taxon>
        <taxon>Marasmiineae</taxon>
        <taxon>Physalacriaceae</taxon>
        <taxon>Cylindrobasidium</taxon>
    </lineage>
</organism>
<name>A0A0D7BG25_9AGAR</name>
<reference evidence="1 2" key="1">
    <citation type="journal article" date="2015" name="Fungal Genet. Biol.">
        <title>Evolution of novel wood decay mechanisms in Agaricales revealed by the genome sequences of Fistulina hepatica and Cylindrobasidium torrendii.</title>
        <authorList>
            <person name="Floudas D."/>
            <person name="Held B.W."/>
            <person name="Riley R."/>
            <person name="Nagy L.G."/>
            <person name="Koehler G."/>
            <person name="Ransdell A.S."/>
            <person name="Younus H."/>
            <person name="Chow J."/>
            <person name="Chiniquy J."/>
            <person name="Lipzen A."/>
            <person name="Tritt A."/>
            <person name="Sun H."/>
            <person name="Haridas S."/>
            <person name="LaButti K."/>
            <person name="Ohm R.A."/>
            <person name="Kues U."/>
            <person name="Blanchette R.A."/>
            <person name="Grigoriev I.V."/>
            <person name="Minto R.E."/>
            <person name="Hibbett D.S."/>
        </authorList>
    </citation>
    <scope>NUCLEOTIDE SEQUENCE [LARGE SCALE GENOMIC DNA]</scope>
    <source>
        <strain evidence="1 2">FP15055 ss-10</strain>
    </source>
</reference>
<dbReference type="EMBL" id="KN880499">
    <property type="protein sequence ID" value="KIY68586.1"/>
    <property type="molecule type" value="Genomic_DNA"/>
</dbReference>